<comment type="caution">
    <text evidence="1">The sequence shown here is derived from an EMBL/GenBank/DDBJ whole genome shotgun (WGS) entry which is preliminary data.</text>
</comment>
<dbReference type="PANTHER" id="PTHR36152:SF1">
    <property type="entry name" value="UBIQUITIN-LIKE DOMAIN-CONTAINING PROTEIN"/>
    <property type="match status" value="1"/>
</dbReference>
<evidence type="ECO:0000313" key="2">
    <source>
        <dbReference type="Proteomes" id="UP000262210"/>
    </source>
</evidence>
<dbReference type="Pfam" id="PF05638">
    <property type="entry name" value="T6SS_HCP"/>
    <property type="match status" value="1"/>
</dbReference>
<dbReference type="Proteomes" id="UP000262210">
    <property type="component" value="Unassembled WGS sequence"/>
</dbReference>
<dbReference type="AlphaFoldDB" id="A0A9C7V5R2"/>
<evidence type="ECO:0000313" key="1">
    <source>
        <dbReference type="EMBL" id="HCJ98486.1"/>
    </source>
</evidence>
<dbReference type="InterPro" id="IPR053165">
    <property type="entry name" value="HSI-I_assembly_Hcp1"/>
</dbReference>
<name>A0A9C7V5R2_9GAMM</name>
<reference evidence="1 2" key="1">
    <citation type="journal article" date="2018" name="Nat. Biotechnol.">
        <title>A standardized bacterial taxonomy based on genome phylogeny substantially revises the tree of life.</title>
        <authorList>
            <person name="Parks D.H."/>
            <person name="Chuvochina M."/>
            <person name="Waite D.W."/>
            <person name="Rinke C."/>
            <person name="Skarshewski A."/>
            <person name="Chaumeil P.A."/>
            <person name="Hugenholtz P."/>
        </authorList>
    </citation>
    <scope>NUCLEOTIDE SEQUENCE [LARGE SCALE GENOMIC DNA]</scope>
    <source>
        <strain evidence="1">UBA11264</strain>
    </source>
</reference>
<gene>
    <name evidence="1" type="ORF">DHV72_00445</name>
</gene>
<dbReference type="SUPFAM" id="SSF141452">
    <property type="entry name" value="Hcp1-like"/>
    <property type="match status" value="1"/>
</dbReference>
<proteinExistence type="predicted"/>
<organism evidence="1 2">
    <name type="scientific">Serratia grimesii</name>
    <dbReference type="NCBI Taxonomy" id="82995"/>
    <lineage>
        <taxon>Bacteria</taxon>
        <taxon>Pseudomonadati</taxon>
        <taxon>Pseudomonadota</taxon>
        <taxon>Gammaproteobacteria</taxon>
        <taxon>Enterobacterales</taxon>
        <taxon>Yersiniaceae</taxon>
        <taxon>Serratia</taxon>
    </lineage>
</organism>
<dbReference type="PANTHER" id="PTHR36152">
    <property type="entry name" value="CYTOPLASMIC PROTEIN-RELATED"/>
    <property type="match status" value="1"/>
</dbReference>
<dbReference type="InterPro" id="IPR036624">
    <property type="entry name" value="Hcp1-lik_sf"/>
</dbReference>
<sequence length="163" mass="18517">MNEEKTVILLKFATEIKGNSKVKDHEEWIEFNDISLSSGRHIHVTNSERETGQPYVSELILTKDGDLSSPNLFLQSLTGKTLGDATIHFIQTAGEDNTNQIFMEFKLTEAIISGYSAKSSGGRPIEHIQINFIKIEYAYTEYTGKDKKPEMRKKWDLLKHIPA</sequence>
<dbReference type="EMBL" id="DPSM01000001">
    <property type="protein sequence ID" value="HCJ98486.1"/>
    <property type="molecule type" value="Genomic_DNA"/>
</dbReference>
<dbReference type="InterPro" id="IPR008514">
    <property type="entry name" value="T6SS_Hcp"/>
</dbReference>
<protein>
    <submittedName>
        <fullName evidence="1">Hcp1 family type VI secretion system effector</fullName>
    </submittedName>
</protein>
<accession>A0A9C7V5R2</accession>
<dbReference type="Gene3D" id="2.30.110.20">
    <property type="entry name" value="Hcp1-like"/>
    <property type="match status" value="1"/>
</dbReference>